<dbReference type="Gene3D" id="1.10.1670.10">
    <property type="entry name" value="Helix-hairpin-Helix base-excision DNA repair enzymes (C-terminal)"/>
    <property type="match status" value="1"/>
</dbReference>
<feature type="domain" description="HhH-GPD" evidence="6">
    <location>
        <begin position="44"/>
        <end position="206"/>
    </location>
</feature>
<evidence type="ECO:0000313" key="8">
    <source>
        <dbReference type="Proteomes" id="UP000196655"/>
    </source>
</evidence>
<sequence length="229" mass="25790">MQLSLALDDDPPLPRIRDRLLARLGPRRGARRRDPVSQLVRSMLGSKTRDEVSLRVFRELRRQYPSWDWLCEESPRAVLRIIWPVNLADAKAGQLPQALRMIVACTGRLSLDHLADLDEEAAMQWLRRLPGVGSKIAAAVLNFSTLRKRALVVDRHLLRLGGRLGLLPVDADFDAGHELLMRQLPEAWDAEDLAELHRLMKLLGQTVCTAHAPACDGCPLRDLCPRRGV</sequence>
<dbReference type="Proteomes" id="UP000196655">
    <property type="component" value="Unassembled WGS sequence"/>
</dbReference>
<evidence type="ECO:0000256" key="3">
    <source>
        <dbReference type="ARBA" id="ARBA00022723"/>
    </source>
</evidence>
<evidence type="ECO:0000256" key="1">
    <source>
        <dbReference type="ARBA" id="ARBA00001966"/>
    </source>
</evidence>
<keyword evidence="3" id="KW-0479">Metal-binding</keyword>
<keyword evidence="5" id="KW-0411">Iron-sulfur</keyword>
<dbReference type="PANTHER" id="PTHR10359">
    <property type="entry name" value="A/G-SPECIFIC ADENINE GLYCOSYLASE/ENDONUCLEASE III"/>
    <property type="match status" value="1"/>
</dbReference>
<keyword evidence="4" id="KW-0408">Iron</keyword>
<accession>A0A211ZHC6</accession>
<keyword evidence="2" id="KW-0004">4Fe-4S</keyword>
<dbReference type="SMART" id="SM00525">
    <property type="entry name" value="FES"/>
    <property type="match status" value="1"/>
</dbReference>
<gene>
    <name evidence="7" type="ORF">BWR60_23565</name>
</gene>
<name>A0A211ZHC6_9PROT</name>
<dbReference type="GO" id="GO:0016787">
    <property type="term" value="F:hydrolase activity"/>
    <property type="evidence" value="ECO:0007669"/>
    <property type="project" value="UniProtKB-ARBA"/>
</dbReference>
<dbReference type="GO" id="GO:0046872">
    <property type="term" value="F:metal ion binding"/>
    <property type="evidence" value="ECO:0007669"/>
    <property type="project" value="UniProtKB-KW"/>
</dbReference>
<dbReference type="InterPro" id="IPR023170">
    <property type="entry name" value="HhH_base_excis_C"/>
</dbReference>
<dbReference type="SMART" id="SM00478">
    <property type="entry name" value="ENDO3c"/>
    <property type="match status" value="1"/>
</dbReference>
<evidence type="ECO:0000259" key="6">
    <source>
        <dbReference type="SMART" id="SM00478"/>
    </source>
</evidence>
<proteinExistence type="predicted"/>
<dbReference type="AlphaFoldDB" id="A0A211ZHC6"/>
<dbReference type="EMBL" id="NHON01000052">
    <property type="protein sequence ID" value="OWJ64681.1"/>
    <property type="molecule type" value="Genomic_DNA"/>
</dbReference>
<evidence type="ECO:0000256" key="5">
    <source>
        <dbReference type="ARBA" id="ARBA00023014"/>
    </source>
</evidence>
<comment type="cofactor">
    <cofactor evidence="1">
        <name>[4Fe-4S] cluster</name>
        <dbReference type="ChEBI" id="CHEBI:49883"/>
    </cofactor>
</comment>
<dbReference type="STRING" id="1122125.GCA_000423185_06034"/>
<dbReference type="OrthoDB" id="9800977at2"/>
<evidence type="ECO:0000256" key="2">
    <source>
        <dbReference type="ARBA" id="ARBA00022485"/>
    </source>
</evidence>
<evidence type="ECO:0000256" key="4">
    <source>
        <dbReference type="ARBA" id="ARBA00023004"/>
    </source>
</evidence>
<protein>
    <recommendedName>
        <fullName evidence="6">HhH-GPD domain-containing protein</fullName>
    </recommendedName>
</protein>
<dbReference type="InterPro" id="IPR003265">
    <property type="entry name" value="HhH-GPD_domain"/>
</dbReference>
<dbReference type="RefSeq" id="WP_088153510.1">
    <property type="nucleotide sequence ID" value="NZ_NHON01000052.1"/>
</dbReference>
<organism evidence="7 8">
    <name type="scientific">Inquilinus limosus</name>
    <dbReference type="NCBI Taxonomy" id="171674"/>
    <lineage>
        <taxon>Bacteria</taxon>
        <taxon>Pseudomonadati</taxon>
        <taxon>Pseudomonadota</taxon>
        <taxon>Alphaproteobacteria</taxon>
        <taxon>Rhodospirillales</taxon>
        <taxon>Rhodospirillaceae</taxon>
        <taxon>Inquilinus</taxon>
    </lineage>
</organism>
<dbReference type="GO" id="GO:0051539">
    <property type="term" value="F:4 iron, 4 sulfur cluster binding"/>
    <property type="evidence" value="ECO:0007669"/>
    <property type="project" value="UniProtKB-KW"/>
</dbReference>
<comment type="caution">
    <text evidence="7">The sequence shown here is derived from an EMBL/GenBank/DDBJ whole genome shotgun (WGS) entry which is preliminary data.</text>
</comment>
<dbReference type="Gene3D" id="1.10.340.30">
    <property type="entry name" value="Hypothetical protein, domain 2"/>
    <property type="match status" value="1"/>
</dbReference>
<dbReference type="PIRSF" id="PIRSF001435">
    <property type="entry name" value="Nth"/>
    <property type="match status" value="1"/>
</dbReference>
<dbReference type="GO" id="GO:0140097">
    <property type="term" value="F:catalytic activity, acting on DNA"/>
    <property type="evidence" value="ECO:0007669"/>
    <property type="project" value="UniProtKB-ARBA"/>
</dbReference>
<dbReference type="InterPro" id="IPR011257">
    <property type="entry name" value="DNA_glycosylase"/>
</dbReference>
<dbReference type="InterPro" id="IPR003651">
    <property type="entry name" value="Endonuclease3_FeS-loop_motif"/>
</dbReference>
<dbReference type="SUPFAM" id="SSF48150">
    <property type="entry name" value="DNA-glycosylase"/>
    <property type="match status" value="1"/>
</dbReference>
<dbReference type="GO" id="GO:0006284">
    <property type="term" value="P:base-excision repair"/>
    <property type="evidence" value="ECO:0007669"/>
    <property type="project" value="InterPro"/>
</dbReference>
<evidence type="ECO:0000313" key="7">
    <source>
        <dbReference type="EMBL" id="OWJ64681.1"/>
    </source>
</evidence>
<keyword evidence="8" id="KW-1185">Reference proteome</keyword>
<reference evidence="8" key="1">
    <citation type="submission" date="2017-05" db="EMBL/GenBank/DDBJ databases">
        <authorList>
            <person name="Macchi M."/>
            <person name="Festa S."/>
            <person name="Coppotelli B.M."/>
            <person name="Morelli I.S."/>
        </authorList>
    </citation>
    <scope>NUCLEOTIDE SEQUENCE [LARGE SCALE GENOMIC DNA]</scope>
    <source>
        <strain evidence="8">I</strain>
    </source>
</reference>